<dbReference type="Gene3D" id="3.10.120.10">
    <property type="entry name" value="Cytochrome b5-like heme/steroid binding domain"/>
    <property type="match status" value="1"/>
</dbReference>
<evidence type="ECO:0000256" key="1">
    <source>
        <dbReference type="SAM" id="MobiDB-lite"/>
    </source>
</evidence>
<evidence type="ECO:0000313" key="2">
    <source>
        <dbReference type="EMBL" id="CRK44456.1"/>
    </source>
</evidence>
<dbReference type="EMBL" id="CVQI01034051">
    <property type="protein sequence ID" value="CRK44456.1"/>
    <property type="molecule type" value="Genomic_DNA"/>
</dbReference>
<reference evidence="3" key="1">
    <citation type="submission" date="2015-05" db="EMBL/GenBank/DDBJ databases">
        <authorList>
            <person name="Fogelqvist Johan"/>
        </authorList>
    </citation>
    <scope>NUCLEOTIDE SEQUENCE [LARGE SCALE GENOMIC DNA]</scope>
</reference>
<dbReference type="InterPro" id="IPR036400">
    <property type="entry name" value="Cyt_B5-like_heme/steroid_sf"/>
</dbReference>
<dbReference type="AlphaFoldDB" id="A0A0G4NCU2"/>
<sequence length="240" mass="26937">MAEAPTAQQRKKEPVAIPIVPDEECGSEDEDNLFAGTPSEKLSRKSKSKSKSKSGTKAKAARTDDGETDAFSPLIDVLRVLSFLAVASCALSYVMSSGESFTWGFNDKPWYLRPSYWKLRWNGPLYLTPAELRAYDGTTPDTPIYLAINHTIYDVSANPRSYGDFFGNSDRYQRVGYVRLPEGWPAGAPVPRLCDKAQKGRVKRKLPGQEEEERKAKEERRAAKKREKEAEKAGKPWLKT</sequence>
<name>A0A0G4NCU2_VERLO</name>
<feature type="region of interest" description="Disordered" evidence="1">
    <location>
        <begin position="195"/>
        <end position="240"/>
    </location>
</feature>
<evidence type="ECO:0000313" key="3">
    <source>
        <dbReference type="Proteomes" id="UP000045706"/>
    </source>
</evidence>
<accession>A0A0G4NCU2</accession>
<evidence type="ECO:0008006" key="4">
    <source>
        <dbReference type="Google" id="ProtNLM"/>
    </source>
</evidence>
<feature type="compositionally biased region" description="Acidic residues" evidence="1">
    <location>
        <begin position="21"/>
        <end position="32"/>
    </location>
</feature>
<feature type="compositionally biased region" description="Basic and acidic residues" evidence="1">
    <location>
        <begin position="212"/>
        <end position="234"/>
    </location>
</feature>
<gene>
    <name evidence="2" type="ORF">BN1723_006108</name>
</gene>
<dbReference type="SUPFAM" id="SSF55856">
    <property type="entry name" value="Cytochrome b5-like heme/steroid binding domain"/>
    <property type="match status" value="1"/>
</dbReference>
<feature type="compositionally biased region" description="Basic residues" evidence="1">
    <location>
        <begin position="44"/>
        <end position="60"/>
    </location>
</feature>
<organism evidence="2 3">
    <name type="scientific">Verticillium longisporum</name>
    <name type="common">Verticillium dahliae var. longisporum</name>
    <dbReference type="NCBI Taxonomy" id="100787"/>
    <lineage>
        <taxon>Eukaryota</taxon>
        <taxon>Fungi</taxon>
        <taxon>Dikarya</taxon>
        <taxon>Ascomycota</taxon>
        <taxon>Pezizomycotina</taxon>
        <taxon>Sordariomycetes</taxon>
        <taxon>Hypocreomycetidae</taxon>
        <taxon>Glomerellales</taxon>
        <taxon>Plectosphaerellaceae</taxon>
        <taxon>Verticillium</taxon>
    </lineage>
</organism>
<dbReference type="Proteomes" id="UP000045706">
    <property type="component" value="Unassembled WGS sequence"/>
</dbReference>
<proteinExistence type="predicted"/>
<feature type="region of interest" description="Disordered" evidence="1">
    <location>
        <begin position="1"/>
        <end position="66"/>
    </location>
</feature>
<protein>
    <recommendedName>
        <fullName evidence="4">Cytochrome b5 heme-binding domain-containing protein</fullName>
    </recommendedName>
</protein>